<keyword evidence="1" id="KW-0614">Plasmid</keyword>
<sequence>MEKALGGAFQGRFCQNPEVRGFSSEEHLLIRVQNSQPAPLILYKIPYIWYHQKMKTWVFTSKAAYMQRIQDYVRTGHSVFIQGVIATAKVPAFAEKMTGLHPVFDNKLKAFRAREKGEATGRLMFWLPQLESENAHWILLIHPARDDPANPQKAKLDPSEKWKNAAFRDEKIELTGYELVRQTKENAPKPVWTWRYRADRYDDLRDALVLAIRSKRDQDVKRSLETIWGTMGFAGSRGQAKALEKIFKDEWKRRRPGEILPQTPAGHGYLRRKADIGVFLGGLEKKVSATPGRKLISRKIKPVKEINLPLTNH</sequence>
<name>A0AAU7M092_9BURK</name>
<reference evidence="1" key="1">
    <citation type="submission" date="2024-05" db="EMBL/GenBank/DDBJ databases">
        <authorList>
            <person name="Bunk B."/>
            <person name="Swiderski J."/>
            <person name="Sproer C."/>
            <person name="Thiel V."/>
        </authorList>
    </citation>
    <scope>NUCLEOTIDE SEQUENCE</scope>
    <source>
        <strain evidence="1">DSM 17735</strain>
        <plasmid evidence="1">p5</plasmid>
    </source>
</reference>
<proteinExistence type="predicted"/>
<evidence type="ECO:0000313" key="1">
    <source>
        <dbReference type="EMBL" id="XBP73300.1"/>
    </source>
</evidence>
<dbReference type="RefSeq" id="WP_349283395.1">
    <property type="nucleotide sequence ID" value="NZ_CBCSCU010000054.1"/>
</dbReference>
<accession>A0AAU7M092</accession>
<dbReference type="AlphaFoldDB" id="A0AAU7M092"/>
<organism evidence="1">
    <name type="scientific">Polaromonas hydrogenivorans</name>
    <dbReference type="NCBI Taxonomy" id="335476"/>
    <lineage>
        <taxon>Bacteria</taxon>
        <taxon>Pseudomonadati</taxon>
        <taxon>Pseudomonadota</taxon>
        <taxon>Betaproteobacteria</taxon>
        <taxon>Burkholderiales</taxon>
        <taxon>Comamonadaceae</taxon>
        <taxon>Polaromonas</taxon>
    </lineage>
</organism>
<protein>
    <submittedName>
        <fullName evidence="1">Uncharacterized protein</fullName>
    </submittedName>
</protein>
<geneLocation type="plasmid" evidence="1">
    <name>p5</name>
</geneLocation>
<dbReference type="EMBL" id="CP157680">
    <property type="protein sequence ID" value="XBP73300.1"/>
    <property type="molecule type" value="Genomic_DNA"/>
</dbReference>
<gene>
    <name evidence="1" type="ORF">ABLV49_25730</name>
</gene>